<reference evidence="3" key="1">
    <citation type="submission" date="2020-04" db="EMBL/GenBank/DDBJ databases">
        <title>Genome Sequencing for Pseudoaltermonas arctica.</title>
        <authorList>
            <person name="Elkins N.S."/>
        </authorList>
    </citation>
    <scope>NUCLEOTIDE SEQUENCE [LARGE SCALE GENOMIC DNA]</scope>
    <source>
        <strain evidence="3">NEC-BIFX-2020_0012</strain>
    </source>
</reference>
<keyword evidence="2" id="KW-0560">Oxidoreductase</keyword>
<comment type="caution">
    <text evidence="3">The sequence shown here is derived from an EMBL/GenBank/DDBJ whole genome shotgun (WGS) entry which is preliminary data.</text>
</comment>
<dbReference type="PRINTS" id="PR00081">
    <property type="entry name" value="GDHRDH"/>
</dbReference>
<evidence type="ECO:0000313" key="3">
    <source>
        <dbReference type="EMBL" id="NMM40159.1"/>
    </source>
</evidence>
<sequence>MNRVLITGINSGIGQALAERLSQNTIIHGTYRGRKSNLDFAELTKVDFSSQKNVDDWCHKTNFSIYDSIIFVHGTLEPIGSLSDCSYDDWENAYRINYLSIVQVLSSAVLKMKSNCKILTFAGGGVNSAPTKFNSYINAKVALIKMTEVLAAEYPDLIFLNVGPGWVDTPIHQQTLHAKEIVPEAYKETARRYEENDFVSMQLVIDSLIFLLDNANSKFSGRNYSIASKEIFHEDFLESLENPNIYKLRRLNKEHT</sequence>
<dbReference type="EMBL" id="JABBMT010000005">
    <property type="protein sequence ID" value="NMM40159.1"/>
    <property type="molecule type" value="Genomic_DNA"/>
</dbReference>
<keyword evidence="4" id="KW-1185">Reference proteome</keyword>
<dbReference type="InterPro" id="IPR002347">
    <property type="entry name" value="SDR_fam"/>
</dbReference>
<gene>
    <name evidence="3" type="ORF">HHO47_04680</name>
</gene>
<comment type="similarity">
    <text evidence="1">Belongs to the short-chain dehydrogenases/reductases (SDR) family.</text>
</comment>
<dbReference type="CDD" id="cd05233">
    <property type="entry name" value="SDR_c"/>
    <property type="match status" value="1"/>
</dbReference>
<proteinExistence type="inferred from homology"/>
<dbReference type="Proteomes" id="UP000570493">
    <property type="component" value="Unassembled WGS sequence"/>
</dbReference>
<evidence type="ECO:0000313" key="4">
    <source>
        <dbReference type="Proteomes" id="UP000570493"/>
    </source>
</evidence>
<dbReference type="PANTHER" id="PTHR43477:SF1">
    <property type="entry name" value="DIHYDROANTICAPSIN 7-DEHYDROGENASE"/>
    <property type="match status" value="1"/>
</dbReference>
<accession>A0A7Y0DRA6</accession>
<evidence type="ECO:0000256" key="2">
    <source>
        <dbReference type="ARBA" id="ARBA00023002"/>
    </source>
</evidence>
<organism evidence="3 4">
    <name type="scientific">Pseudoalteromonas arctica</name>
    <dbReference type="NCBI Taxonomy" id="394751"/>
    <lineage>
        <taxon>Bacteria</taxon>
        <taxon>Pseudomonadati</taxon>
        <taxon>Pseudomonadota</taxon>
        <taxon>Gammaproteobacteria</taxon>
        <taxon>Alteromonadales</taxon>
        <taxon>Pseudoalteromonadaceae</taxon>
        <taxon>Pseudoalteromonas</taxon>
    </lineage>
</organism>
<name>A0A7Y0DRA6_9GAMM</name>
<protein>
    <submittedName>
        <fullName evidence="3">SDR family oxidoreductase</fullName>
    </submittedName>
</protein>
<dbReference type="Gene3D" id="3.40.50.720">
    <property type="entry name" value="NAD(P)-binding Rossmann-like Domain"/>
    <property type="match status" value="1"/>
</dbReference>
<dbReference type="SUPFAM" id="SSF51735">
    <property type="entry name" value="NAD(P)-binding Rossmann-fold domains"/>
    <property type="match status" value="1"/>
</dbReference>
<dbReference type="InterPro" id="IPR036291">
    <property type="entry name" value="NAD(P)-bd_dom_sf"/>
</dbReference>
<dbReference type="GO" id="GO:0016491">
    <property type="term" value="F:oxidoreductase activity"/>
    <property type="evidence" value="ECO:0007669"/>
    <property type="project" value="UniProtKB-KW"/>
</dbReference>
<evidence type="ECO:0000256" key="1">
    <source>
        <dbReference type="ARBA" id="ARBA00006484"/>
    </source>
</evidence>
<dbReference type="RefSeq" id="WP_145239465.1">
    <property type="nucleotide sequence ID" value="NZ_JABBMT010000005.1"/>
</dbReference>
<dbReference type="InterPro" id="IPR051122">
    <property type="entry name" value="SDR_DHRS6-like"/>
</dbReference>
<dbReference type="AlphaFoldDB" id="A0A7Y0DRA6"/>
<dbReference type="PANTHER" id="PTHR43477">
    <property type="entry name" value="DIHYDROANTICAPSIN 7-DEHYDROGENASE"/>
    <property type="match status" value="1"/>
</dbReference>
<dbReference type="Pfam" id="PF13561">
    <property type="entry name" value="adh_short_C2"/>
    <property type="match status" value="1"/>
</dbReference>